<evidence type="ECO:0000313" key="2">
    <source>
        <dbReference type="EMBL" id="AQZ63100.1"/>
    </source>
</evidence>
<protein>
    <recommendedName>
        <fullName evidence="4">DUF2933 domain-containing protein</fullName>
    </recommendedName>
</protein>
<dbReference type="AlphaFoldDB" id="A0A1U9ZYU4"/>
<dbReference type="KEGG" id="noa:BKM31_17975"/>
<organism evidence="2 3">
    <name type="scientific">[Actinomadura] parvosata subsp. kistnae</name>
    <dbReference type="NCBI Taxonomy" id="1909395"/>
    <lineage>
        <taxon>Bacteria</taxon>
        <taxon>Bacillati</taxon>
        <taxon>Actinomycetota</taxon>
        <taxon>Actinomycetes</taxon>
        <taxon>Streptosporangiales</taxon>
        <taxon>Streptosporangiaceae</taxon>
        <taxon>Nonomuraea</taxon>
    </lineage>
</organism>
<gene>
    <name evidence="2" type="ORF">BKM31_17975</name>
</gene>
<dbReference type="OrthoDB" id="2973041at2"/>
<dbReference type="RefSeq" id="WP_080039282.1">
    <property type="nucleotide sequence ID" value="NZ_CP017717.1"/>
</dbReference>
<dbReference type="STRING" id="1909395.BKM31_17975"/>
<dbReference type="Proteomes" id="UP000190797">
    <property type="component" value="Chromosome"/>
</dbReference>
<dbReference type="Pfam" id="PF11666">
    <property type="entry name" value="DUF2933"/>
    <property type="match status" value="1"/>
</dbReference>
<evidence type="ECO:0000256" key="1">
    <source>
        <dbReference type="SAM" id="MobiDB-lite"/>
    </source>
</evidence>
<accession>A0A1U9ZYU4</accession>
<feature type="compositionally biased region" description="Basic and acidic residues" evidence="1">
    <location>
        <begin position="53"/>
        <end position="65"/>
    </location>
</feature>
<evidence type="ECO:0000313" key="3">
    <source>
        <dbReference type="Proteomes" id="UP000190797"/>
    </source>
</evidence>
<proteinExistence type="predicted"/>
<feature type="region of interest" description="Disordered" evidence="1">
    <location>
        <begin position="52"/>
        <end position="75"/>
    </location>
</feature>
<keyword evidence="3" id="KW-1185">Reference proteome</keyword>
<name>A0A1U9ZYU4_9ACTN</name>
<sequence>MIKQHLVLAGVAAVVAVVAVWAGAPVSTVLLVVLFLACPVMMIFMMRSMSGDHTGRGHDPAEHGQGRGPQGTDVS</sequence>
<reference evidence="3" key="1">
    <citation type="journal article" date="2017" name="Med. Chem. Commun.">
        <title>Nonomuraea sp. ATCC 55076 harbours the largest actinomycete chromosome to date and the kistamicin biosynthetic gene cluster.</title>
        <authorList>
            <person name="Nazari B."/>
            <person name="Forneris C.C."/>
            <person name="Gibson M.I."/>
            <person name="Moon K."/>
            <person name="Schramma K.R."/>
            <person name="Seyedsayamdost M.R."/>
        </authorList>
    </citation>
    <scope>NUCLEOTIDE SEQUENCE [LARGE SCALE GENOMIC DNA]</scope>
    <source>
        <strain evidence="3">ATCC 55076</strain>
    </source>
</reference>
<dbReference type="InterPro" id="IPR021682">
    <property type="entry name" value="DUF2933"/>
</dbReference>
<evidence type="ECO:0008006" key="4">
    <source>
        <dbReference type="Google" id="ProtNLM"/>
    </source>
</evidence>
<dbReference type="EMBL" id="CP017717">
    <property type="protein sequence ID" value="AQZ63100.1"/>
    <property type="molecule type" value="Genomic_DNA"/>
</dbReference>